<evidence type="ECO:0000256" key="1">
    <source>
        <dbReference type="SAM" id="MobiDB-lite"/>
    </source>
</evidence>
<reference evidence="2" key="1">
    <citation type="journal article" date="2019" name="bioRxiv">
        <title>The Genome of the Zebra Mussel, Dreissena polymorpha: A Resource for Invasive Species Research.</title>
        <authorList>
            <person name="McCartney M.A."/>
            <person name="Auch B."/>
            <person name="Kono T."/>
            <person name="Mallez S."/>
            <person name="Zhang Y."/>
            <person name="Obille A."/>
            <person name="Becker A."/>
            <person name="Abrahante J.E."/>
            <person name="Garbe J."/>
            <person name="Badalamenti J.P."/>
            <person name="Herman A."/>
            <person name="Mangelson H."/>
            <person name="Liachko I."/>
            <person name="Sullivan S."/>
            <person name="Sone E.D."/>
            <person name="Koren S."/>
            <person name="Silverstein K.A.T."/>
            <person name="Beckman K.B."/>
            <person name="Gohl D.M."/>
        </authorList>
    </citation>
    <scope>NUCLEOTIDE SEQUENCE</scope>
    <source>
        <strain evidence="2">Duluth1</strain>
        <tissue evidence="2">Whole animal</tissue>
    </source>
</reference>
<keyword evidence="3" id="KW-1185">Reference proteome</keyword>
<feature type="region of interest" description="Disordered" evidence="1">
    <location>
        <begin position="35"/>
        <end position="54"/>
    </location>
</feature>
<dbReference type="AlphaFoldDB" id="A0A9D3YAT6"/>
<comment type="caution">
    <text evidence="2">The sequence shown here is derived from an EMBL/GenBank/DDBJ whole genome shotgun (WGS) entry which is preliminary data.</text>
</comment>
<feature type="compositionally biased region" description="Basic and acidic residues" evidence="1">
    <location>
        <begin position="35"/>
        <end position="49"/>
    </location>
</feature>
<protein>
    <submittedName>
        <fullName evidence="2">Uncharacterized protein</fullName>
    </submittedName>
</protein>
<gene>
    <name evidence="2" type="ORF">DPMN_082870</name>
</gene>
<proteinExistence type="predicted"/>
<evidence type="ECO:0000313" key="2">
    <source>
        <dbReference type="EMBL" id="KAH3695411.1"/>
    </source>
</evidence>
<accession>A0A9D3YAT6</accession>
<evidence type="ECO:0000313" key="3">
    <source>
        <dbReference type="Proteomes" id="UP000828390"/>
    </source>
</evidence>
<organism evidence="2 3">
    <name type="scientific">Dreissena polymorpha</name>
    <name type="common">Zebra mussel</name>
    <name type="synonym">Mytilus polymorpha</name>
    <dbReference type="NCBI Taxonomy" id="45954"/>
    <lineage>
        <taxon>Eukaryota</taxon>
        <taxon>Metazoa</taxon>
        <taxon>Spiralia</taxon>
        <taxon>Lophotrochozoa</taxon>
        <taxon>Mollusca</taxon>
        <taxon>Bivalvia</taxon>
        <taxon>Autobranchia</taxon>
        <taxon>Heteroconchia</taxon>
        <taxon>Euheterodonta</taxon>
        <taxon>Imparidentia</taxon>
        <taxon>Neoheterodontei</taxon>
        <taxon>Myida</taxon>
        <taxon>Dreissenoidea</taxon>
        <taxon>Dreissenidae</taxon>
        <taxon>Dreissena</taxon>
    </lineage>
</organism>
<dbReference type="EMBL" id="JAIWYP010000016">
    <property type="protein sequence ID" value="KAH3695411.1"/>
    <property type="molecule type" value="Genomic_DNA"/>
</dbReference>
<name>A0A9D3YAT6_DREPO</name>
<dbReference type="Proteomes" id="UP000828390">
    <property type="component" value="Unassembled WGS sequence"/>
</dbReference>
<sequence length="90" mass="10787">MRKELDNLRDLSYTMTDRDGLRSLTETLKKAREALSKEPVLRTRQDQVARHTSRLKLRKKRNNSRIFFKENISVQEGKRLSYNIHTRELT</sequence>
<reference evidence="2" key="2">
    <citation type="submission" date="2020-11" db="EMBL/GenBank/DDBJ databases">
        <authorList>
            <person name="McCartney M.A."/>
            <person name="Auch B."/>
            <person name="Kono T."/>
            <person name="Mallez S."/>
            <person name="Becker A."/>
            <person name="Gohl D.M."/>
            <person name="Silverstein K.A.T."/>
            <person name="Koren S."/>
            <person name="Bechman K.B."/>
            <person name="Herman A."/>
            <person name="Abrahante J.E."/>
            <person name="Garbe J."/>
        </authorList>
    </citation>
    <scope>NUCLEOTIDE SEQUENCE</scope>
    <source>
        <strain evidence="2">Duluth1</strain>
        <tissue evidence="2">Whole animal</tissue>
    </source>
</reference>